<comment type="cofactor">
    <cofactor evidence="14 16">
        <name>Zn(2+)</name>
        <dbReference type="ChEBI" id="CHEBI:29105"/>
    </cofactor>
    <text evidence="14 16">Binds 1 zinc ion per subunit.</text>
</comment>
<keyword evidence="5 14" id="KW-0812">Transmembrane</keyword>
<evidence type="ECO:0000256" key="10">
    <source>
        <dbReference type="ARBA" id="ARBA00022989"/>
    </source>
</evidence>
<dbReference type="GO" id="GO:0006508">
    <property type="term" value="P:proteolysis"/>
    <property type="evidence" value="ECO:0007669"/>
    <property type="project" value="UniProtKB-KW"/>
</dbReference>
<keyword evidence="11 14" id="KW-0482">Metalloprotease</keyword>
<evidence type="ECO:0000256" key="2">
    <source>
        <dbReference type="ARBA" id="ARBA00007931"/>
    </source>
</evidence>
<feature type="domain" description="CBS" evidence="18">
    <location>
        <begin position="253"/>
        <end position="310"/>
    </location>
</feature>
<feature type="transmembrane region" description="Helical" evidence="14">
    <location>
        <begin position="50"/>
        <end position="67"/>
    </location>
</feature>
<accession>A0A7S8FG80</accession>
<evidence type="ECO:0000256" key="6">
    <source>
        <dbReference type="ARBA" id="ARBA00022723"/>
    </source>
</evidence>
<gene>
    <name evidence="19" type="ORF">Nkreftii_003034</name>
</gene>
<dbReference type="GO" id="GO:0046872">
    <property type="term" value="F:metal ion binding"/>
    <property type="evidence" value="ECO:0007669"/>
    <property type="project" value="UniProtKB-UniRule"/>
</dbReference>
<evidence type="ECO:0000256" key="13">
    <source>
        <dbReference type="ARBA" id="ARBA00023136"/>
    </source>
</evidence>
<feature type="binding site" evidence="16">
    <location>
        <position position="167"/>
    </location>
    <ligand>
        <name>Zn(2+)</name>
        <dbReference type="ChEBI" id="CHEBI:29105"/>
        <note>catalytic</note>
    </ligand>
</feature>
<dbReference type="GO" id="GO:0008237">
    <property type="term" value="F:metallopeptidase activity"/>
    <property type="evidence" value="ECO:0007669"/>
    <property type="project" value="UniProtKB-UniRule"/>
</dbReference>
<dbReference type="Proteomes" id="UP000593737">
    <property type="component" value="Chromosome"/>
</dbReference>
<evidence type="ECO:0000313" key="20">
    <source>
        <dbReference type="Proteomes" id="UP000593737"/>
    </source>
</evidence>
<keyword evidence="8 14" id="KW-0378">Hydrolase</keyword>
<evidence type="ECO:0000256" key="3">
    <source>
        <dbReference type="ARBA" id="ARBA00022475"/>
    </source>
</evidence>
<evidence type="ECO:0000256" key="17">
    <source>
        <dbReference type="PROSITE-ProRule" id="PRU00703"/>
    </source>
</evidence>
<dbReference type="EMBL" id="CP047423">
    <property type="protein sequence ID" value="QPD05260.1"/>
    <property type="molecule type" value="Genomic_DNA"/>
</dbReference>
<keyword evidence="3 14" id="KW-1003">Cell membrane</keyword>
<evidence type="ECO:0000256" key="14">
    <source>
        <dbReference type="PIRNR" id="PIRNR006404"/>
    </source>
</evidence>
<keyword evidence="10 14" id="KW-1133">Transmembrane helix</keyword>
<name>A0A7S8FG80_9BACT</name>
<comment type="subcellular location">
    <subcellularLocation>
        <location evidence="1 14">Cell membrane</location>
        <topology evidence="1 14">Multi-pass membrane protein</topology>
    </subcellularLocation>
</comment>
<dbReference type="SMART" id="SM00116">
    <property type="entry name" value="CBS"/>
    <property type="match status" value="2"/>
</dbReference>
<evidence type="ECO:0000256" key="7">
    <source>
        <dbReference type="ARBA" id="ARBA00022737"/>
    </source>
</evidence>
<keyword evidence="6 14" id="KW-0479">Metal-binding</keyword>
<feature type="active site" evidence="15">
    <location>
        <position position="69"/>
    </location>
</feature>
<evidence type="ECO:0000256" key="11">
    <source>
        <dbReference type="ARBA" id="ARBA00023049"/>
    </source>
</evidence>
<dbReference type="PIRSF" id="PIRSF006404">
    <property type="entry name" value="UCP006404_Pept_M50_CBS"/>
    <property type="match status" value="1"/>
</dbReference>
<feature type="transmembrane region" description="Helical" evidence="14">
    <location>
        <begin position="79"/>
        <end position="96"/>
    </location>
</feature>
<protein>
    <recommendedName>
        <fullName evidence="14">Zinc metalloprotease</fullName>
    </recommendedName>
</protein>
<evidence type="ECO:0000256" key="12">
    <source>
        <dbReference type="ARBA" id="ARBA00023122"/>
    </source>
</evidence>
<dbReference type="Gene3D" id="3.10.580.10">
    <property type="entry name" value="CBS-domain"/>
    <property type="match status" value="2"/>
</dbReference>
<dbReference type="InterPro" id="IPR000644">
    <property type="entry name" value="CBS_dom"/>
</dbReference>
<feature type="transmembrane region" description="Helical" evidence="14">
    <location>
        <begin position="209"/>
        <end position="227"/>
    </location>
</feature>
<dbReference type="CDD" id="cd06164">
    <property type="entry name" value="S2P-M50_SpoIVFB_CBS"/>
    <property type="match status" value="1"/>
</dbReference>
<dbReference type="PANTHER" id="PTHR39188">
    <property type="entry name" value="MEMBRANE-ASSOCIATED ZINC METALLOPROTEASE M50B"/>
    <property type="match status" value="1"/>
</dbReference>
<keyword evidence="9 14" id="KW-0862">Zinc</keyword>
<evidence type="ECO:0000259" key="18">
    <source>
        <dbReference type="PROSITE" id="PS51371"/>
    </source>
</evidence>
<dbReference type="Pfam" id="PF02163">
    <property type="entry name" value="Peptidase_M50"/>
    <property type="match status" value="2"/>
</dbReference>
<sequence>MFGRYVTLFDILGFKVRLNLSWIFLVVLATWSLARWYFPEYYLGLSDSAYWWMGSVATMGLLGSLVLHEFAHALVARQYGVPISTITLLVFGGVAQMEKEPPSPRAEFLMAIAGPISSLALGAAFYLAFEVGYQSHLPLPALGVLRCLAFGNSLLGGFNLIPAFPLDGGRALRAGLWRWTKDFRRATRWASLAGSILGFFLMLSGVAQAFTGNFIVGVWWFIVGLFLRGTAKASYYQVVARTMLGSEPIQRFMTPNPASVSPDLTVDKLVEEHFYRSLHTMYPVVDDSRLVGCISSKQISGIPRDQWNRFLVRDVALPCSKDNTVDIETGALAALAIMNRTGNSQLLVMDGDRLAGIVTLKDLLKLLALKLDLEGVA</sequence>
<dbReference type="AlphaFoldDB" id="A0A7S8FG80"/>
<evidence type="ECO:0000256" key="5">
    <source>
        <dbReference type="ARBA" id="ARBA00022692"/>
    </source>
</evidence>
<dbReference type="InterPro" id="IPR016483">
    <property type="entry name" value="UCP006404_Pept_M50_CBS"/>
</dbReference>
<feature type="transmembrane region" description="Helical" evidence="14">
    <location>
        <begin position="20"/>
        <end position="38"/>
    </location>
</feature>
<dbReference type="PANTHER" id="PTHR39188:SF3">
    <property type="entry name" value="STAGE IV SPORULATION PROTEIN FB"/>
    <property type="match status" value="1"/>
</dbReference>
<dbReference type="GO" id="GO:0005886">
    <property type="term" value="C:plasma membrane"/>
    <property type="evidence" value="ECO:0007669"/>
    <property type="project" value="UniProtKB-SubCell"/>
</dbReference>
<evidence type="ECO:0000256" key="1">
    <source>
        <dbReference type="ARBA" id="ARBA00004651"/>
    </source>
</evidence>
<feature type="binding site" evidence="16">
    <location>
        <position position="72"/>
    </location>
    <ligand>
        <name>Zn(2+)</name>
        <dbReference type="ChEBI" id="CHEBI:29105"/>
        <note>catalytic</note>
    </ligand>
</feature>
<evidence type="ECO:0000256" key="9">
    <source>
        <dbReference type="ARBA" id="ARBA00022833"/>
    </source>
</evidence>
<feature type="transmembrane region" description="Helical" evidence="14">
    <location>
        <begin position="108"/>
        <end position="129"/>
    </location>
</feature>
<evidence type="ECO:0000256" key="16">
    <source>
        <dbReference type="PIRSR" id="PIRSR006404-2"/>
    </source>
</evidence>
<keyword evidence="4 14" id="KW-0645">Protease</keyword>
<feature type="transmembrane region" description="Helical" evidence="14">
    <location>
        <begin position="141"/>
        <end position="166"/>
    </location>
</feature>
<comment type="similarity">
    <text evidence="2 14">Belongs to the peptidase M50B family.</text>
</comment>
<feature type="domain" description="CBS" evidence="18">
    <location>
        <begin position="316"/>
        <end position="373"/>
    </location>
</feature>
<dbReference type="PROSITE" id="PS51371">
    <property type="entry name" value="CBS"/>
    <property type="match status" value="2"/>
</dbReference>
<keyword evidence="13 14" id="KW-0472">Membrane</keyword>
<dbReference type="SUPFAM" id="SSF54631">
    <property type="entry name" value="CBS-domain pair"/>
    <property type="match status" value="1"/>
</dbReference>
<evidence type="ECO:0000256" key="15">
    <source>
        <dbReference type="PIRSR" id="PIRSR006404-1"/>
    </source>
</evidence>
<dbReference type="InterPro" id="IPR008915">
    <property type="entry name" value="Peptidase_M50"/>
</dbReference>
<dbReference type="InterPro" id="IPR046342">
    <property type="entry name" value="CBS_dom_sf"/>
</dbReference>
<evidence type="ECO:0000313" key="19">
    <source>
        <dbReference type="EMBL" id="QPD05260.1"/>
    </source>
</evidence>
<feature type="binding site" evidence="16">
    <location>
        <position position="68"/>
    </location>
    <ligand>
        <name>Zn(2+)</name>
        <dbReference type="ChEBI" id="CHEBI:29105"/>
        <note>catalytic</note>
    </ligand>
</feature>
<evidence type="ECO:0000256" key="8">
    <source>
        <dbReference type="ARBA" id="ARBA00022801"/>
    </source>
</evidence>
<dbReference type="Pfam" id="PF00571">
    <property type="entry name" value="CBS"/>
    <property type="match status" value="2"/>
</dbReference>
<reference evidence="19 20" key="1">
    <citation type="journal article" date="2020" name="ISME J.">
        <title>Enrichment and physiological characterization of a novel comammox Nitrospira indicates ammonium inhibition of complete nitrification.</title>
        <authorList>
            <person name="Sakoula D."/>
            <person name="Koch H."/>
            <person name="Frank J."/>
            <person name="Jetten M.S.M."/>
            <person name="van Kessel M.A.H.J."/>
            <person name="Lucker S."/>
        </authorList>
    </citation>
    <scope>NUCLEOTIDE SEQUENCE [LARGE SCALE GENOMIC DNA]</scope>
    <source>
        <strain evidence="19">Comreactor17</strain>
    </source>
</reference>
<keyword evidence="7" id="KW-0677">Repeat</keyword>
<organism evidence="19 20">
    <name type="scientific">Candidatus Nitrospira kreftii</name>
    <dbReference type="NCBI Taxonomy" id="2652173"/>
    <lineage>
        <taxon>Bacteria</taxon>
        <taxon>Pseudomonadati</taxon>
        <taxon>Nitrospirota</taxon>
        <taxon>Nitrospiria</taxon>
        <taxon>Nitrospirales</taxon>
        <taxon>Nitrospiraceae</taxon>
        <taxon>Nitrospira</taxon>
    </lineage>
</organism>
<dbReference type="KEGG" id="nkf:Nkreftii_003034"/>
<proteinExistence type="inferred from homology"/>
<keyword evidence="12 17" id="KW-0129">CBS domain</keyword>
<evidence type="ECO:0000256" key="4">
    <source>
        <dbReference type="ARBA" id="ARBA00022670"/>
    </source>
</evidence>